<evidence type="ECO:0008006" key="4">
    <source>
        <dbReference type="Google" id="ProtNLM"/>
    </source>
</evidence>
<proteinExistence type="predicted"/>
<dbReference type="Proteomes" id="UP000595197">
    <property type="component" value="Chromosome"/>
</dbReference>
<evidence type="ECO:0000256" key="1">
    <source>
        <dbReference type="SAM" id="Phobius"/>
    </source>
</evidence>
<dbReference type="RefSeq" id="WP_201071142.1">
    <property type="nucleotide sequence ID" value="NZ_CP067420.1"/>
</dbReference>
<keyword evidence="1" id="KW-0472">Membrane</keyword>
<organism evidence="2 3">
    <name type="scientific">Skermanella cutis</name>
    <dbReference type="NCBI Taxonomy" id="2775420"/>
    <lineage>
        <taxon>Bacteria</taxon>
        <taxon>Pseudomonadati</taxon>
        <taxon>Pseudomonadota</taxon>
        <taxon>Alphaproteobacteria</taxon>
        <taxon>Rhodospirillales</taxon>
        <taxon>Azospirillaceae</taxon>
        <taxon>Skermanella</taxon>
    </lineage>
</organism>
<feature type="transmembrane region" description="Helical" evidence="1">
    <location>
        <begin position="50"/>
        <end position="72"/>
    </location>
</feature>
<protein>
    <recommendedName>
        <fullName evidence="4">DUF3311 domain-containing protein</fullName>
    </recommendedName>
</protein>
<keyword evidence="3" id="KW-1185">Reference proteome</keyword>
<keyword evidence="1" id="KW-0812">Transmembrane</keyword>
<accession>A0ABX7AZX7</accession>
<evidence type="ECO:0000313" key="3">
    <source>
        <dbReference type="Proteomes" id="UP000595197"/>
    </source>
</evidence>
<sequence length="82" mass="8931">MTARRDRAPPGGSPGSPSRERLVALFLLALVLFNPPLLKAFGAPGTLFGWPALLVYIFGAWAAVIILLGLAMERRQRAEDDR</sequence>
<reference evidence="2" key="1">
    <citation type="submission" date="2021-02" db="EMBL/GenBank/DDBJ databases">
        <title>Skermanella TT6 skin isolate.</title>
        <authorList>
            <person name="Lee K."/>
            <person name="Ganzorig M."/>
        </authorList>
    </citation>
    <scope>NUCLEOTIDE SEQUENCE</scope>
    <source>
        <strain evidence="2">TT6</strain>
    </source>
</reference>
<dbReference type="EMBL" id="CP067420">
    <property type="protein sequence ID" value="QQP87635.1"/>
    <property type="molecule type" value="Genomic_DNA"/>
</dbReference>
<keyword evidence="1" id="KW-1133">Transmembrane helix</keyword>
<evidence type="ECO:0000313" key="2">
    <source>
        <dbReference type="EMBL" id="QQP87635.1"/>
    </source>
</evidence>
<gene>
    <name evidence="2" type="ORF">IGS68_16180</name>
</gene>
<name>A0ABX7AZX7_9PROT</name>